<sequence length="272" mass="29643">MIVTALDGLPVRLREPHDLSFTARWGTAFAVLDQQDSGNLCLGVDGPEGRVFVKYAGAPTARYDGDVATAVARLRRAGHVYRDLAHPTLVPLREAVDVGAGHALVFDWTDATPLGRQYGRSAVVRTLPTSVRTDCVQQVYDFHVHAAARGWVAVDLYDGSVLLDVAHGRVVLCDLDFYERAPLVNRMGRMWGSTRFMAPEELELGAVLDEATTAHTLGALAHTFLGDDATKDRSAWAGSSAQLEVAARALRPRREERWPSVAALAEAWRTAS</sequence>
<dbReference type="SUPFAM" id="SSF56112">
    <property type="entry name" value="Protein kinase-like (PK-like)"/>
    <property type="match status" value="1"/>
</dbReference>
<keyword evidence="2" id="KW-0723">Serine/threonine-protein kinase</keyword>
<organism evidence="2 3">
    <name type="scientific">Promicromonospora citrea</name>
    <dbReference type="NCBI Taxonomy" id="43677"/>
    <lineage>
        <taxon>Bacteria</taxon>
        <taxon>Bacillati</taxon>
        <taxon>Actinomycetota</taxon>
        <taxon>Actinomycetes</taxon>
        <taxon>Micrococcales</taxon>
        <taxon>Promicromonosporaceae</taxon>
        <taxon>Promicromonospora</taxon>
    </lineage>
</organism>
<dbReference type="RefSeq" id="WP_171103243.1">
    <property type="nucleotide sequence ID" value="NZ_BMPT01000010.1"/>
</dbReference>
<evidence type="ECO:0000259" key="1">
    <source>
        <dbReference type="PROSITE" id="PS50011"/>
    </source>
</evidence>
<dbReference type="GO" id="GO:0005524">
    <property type="term" value="F:ATP binding"/>
    <property type="evidence" value="ECO:0007669"/>
    <property type="project" value="InterPro"/>
</dbReference>
<dbReference type="InterPro" id="IPR011009">
    <property type="entry name" value="Kinase-like_dom_sf"/>
</dbReference>
<protein>
    <submittedName>
        <fullName evidence="2">Serine/threonine protein kinase</fullName>
    </submittedName>
</protein>
<comment type="caution">
    <text evidence="2">The sequence shown here is derived from an EMBL/GenBank/DDBJ whole genome shotgun (WGS) entry which is preliminary data.</text>
</comment>
<evidence type="ECO:0000313" key="2">
    <source>
        <dbReference type="EMBL" id="GGM30076.1"/>
    </source>
</evidence>
<accession>A0A8H9GIW9</accession>
<gene>
    <name evidence="2" type="ORF">GCM10010102_26980</name>
</gene>
<dbReference type="EMBL" id="BMPT01000010">
    <property type="protein sequence ID" value="GGM30076.1"/>
    <property type="molecule type" value="Genomic_DNA"/>
</dbReference>
<dbReference type="GO" id="GO:0004674">
    <property type="term" value="F:protein serine/threonine kinase activity"/>
    <property type="evidence" value="ECO:0007669"/>
    <property type="project" value="UniProtKB-KW"/>
</dbReference>
<proteinExistence type="predicted"/>
<keyword evidence="2" id="KW-0418">Kinase</keyword>
<name>A0A8H9GIW9_9MICO</name>
<feature type="domain" description="Protein kinase" evidence="1">
    <location>
        <begin position="29"/>
        <end position="272"/>
    </location>
</feature>
<dbReference type="PROSITE" id="PS50011">
    <property type="entry name" value="PROTEIN_KINASE_DOM"/>
    <property type="match status" value="1"/>
</dbReference>
<dbReference type="Gene3D" id="1.10.510.10">
    <property type="entry name" value="Transferase(Phosphotransferase) domain 1"/>
    <property type="match status" value="1"/>
</dbReference>
<keyword evidence="3" id="KW-1185">Reference proteome</keyword>
<dbReference type="InterPro" id="IPR000719">
    <property type="entry name" value="Prot_kinase_dom"/>
</dbReference>
<evidence type="ECO:0000313" key="3">
    <source>
        <dbReference type="Proteomes" id="UP000655589"/>
    </source>
</evidence>
<dbReference type="AlphaFoldDB" id="A0A8H9GIW9"/>
<reference evidence="2" key="2">
    <citation type="submission" date="2020-09" db="EMBL/GenBank/DDBJ databases">
        <authorList>
            <person name="Sun Q."/>
            <person name="Ohkuma M."/>
        </authorList>
    </citation>
    <scope>NUCLEOTIDE SEQUENCE</scope>
    <source>
        <strain evidence="2">JCM 3051</strain>
    </source>
</reference>
<reference evidence="2" key="1">
    <citation type="journal article" date="2014" name="Int. J. Syst. Evol. Microbiol.">
        <title>Complete genome sequence of Corynebacterium casei LMG S-19264T (=DSM 44701T), isolated from a smear-ripened cheese.</title>
        <authorList>
            <consortium name="US DOE Joint Genome Institute (JGI-PGF)"/>
            <person name="Walter F."/>
            <person name="Albersmeier A."/>
            <person name="Kalinowski J."/>
            <person name="Ruckert C."/>
        </authorList>
    </citation>
    <scope>NUCLEOTIDE SEQUENCE</scope>
    <source>
        <strain evidence="2">JCM 3051</strain>
    </source>
</reference>
<dbReference type="Proteomes" id="UP000655589">
    <property type="component" value="Unassembled WGS sequence"/>
</dbReference>
<keyword evidence="2" id="KW-0808">Transferase</keyword>